<dbReference type="GO" id="GO:0016787">
    <property type="term" value="F:hydrolase activity"/>
    <property type="evidence" value="ECO:0007669"/>
    <property type="project" value="UniProtKB-KW"/>
</dbReference>
<evidence type="ECO:0000259" key="4">
    <source>
        <dbReference type="Pfam" id="PF02230"/>
    </source>
</evidence>
<dbReference type="Pfam" id="PF02230">
    <property type="entry name" value="Abhydrolase_2"/>
    <property type="match status" value="1"/>
</dbReference>
<dbReference type="GeneID" id="35001245"/>
<dbReference type="KEGG" id="hae:halTADL_0422"/>
<dbReference type="SUPFAM" id="SSF53474">
    <property type="entry name" value="alpha/beta-Hydrolases"/>
    <property type="match status" value="1"/>
</dbReference>
<dbReference type="PANTHER" id="PTHR10655:SF17">
    <property type="entry name" value="LYSOPHOSPHOLIPASE-LIKE PROTEIN 1"/>
    <property type="match status" value="1"/>
</dbReference>
<evidence type="ECO:0000256" key="2">
    <source>
        <dbReference type="ARBA" id="ARBA00022801"/>
    </source>
</evidence>
<dbReference type="InterPro" id="IPR003140">
    <property type="entry name" value="PLipase/COase/thioEstase"/>
</dbReference>
<name>A0A1H6VZ50_9EURY</name>
<keyword evidence="6" id="KW-1185">Reference proteome</keyword>
<dbReference type="EMBL" id="FNYR01000020">
    <property type="protein sequence ID" value="SEJ08374.1"/>
    <property type="molecule type" value="Genomic_DNA"/>
</dbReference>
<evidence type="ECO:0000313" key="5">
    <source>
        <dbReference type="EMBL" id="SEJ08374.1"/>
    </source>
</evidence>
<gene>
    <name evidence="5" type="ORF">SAMN05444271_12015</name>
</gene>
<feature type="domain" description="Phospholipase/carboxylesterase/thioesterase" evidence="4">
    <location>
        <begin position="24"/>
        <end position="217"/>
    </location>
</feature>
<comment type="similarity">
    <text evidence="1">Belongs to the AB hydrolase superfamily. AB hydrolase 2 family.</text>
</comment>
<evidence type="ECO:0000256" key="3">
    <source>
        <dbReference type="SAM" id="MobiDB-lite"/>
    </source>
</evidence>
<dbReference type="PANTHER" id="PTHR10655">
    <property type="entry name" value="LYSOPHOSPHOLIPASE-RELATED"/>
    <property type="match status" value="1"/>
</dbReference>
<organism evidence="5 6">
    <name type="scientific">Halohasta litchfieldiae</name>
    <dbReference type="NCBI Taxonomy" id="1073996"/>
    <lineage>
        <taxon>Archaea</taxon>
        <taxon>Methanobacteriati</taxon>
        <taxon>Methanobacteriota</taxon>
        <taxon>Stenosarchaea group</taxon>
        <taxon>Halobacteria</taxon>
        <taxon>Halobacteriales</taxon>
        <taxon>Haloferacaceae</taxon>
        <taxon>Halohasta</taxon>
    </lineage>
</organism>
<accession>A0A1H6VZ50</accession>
<reference evidence="5 6" key="1">
    <citation type="submission" date="2016-10" db="EMBL/GenBank/DDBJ databases">
        <authorList>
            <person name="de Groot N.N."/>
        </authorList>
    </citation>
    <scope>NUCLEOTIDE SEQUENCE [LARGE SCALE GENOMIC DNA]</scope>
    <source>
        <strain evidence="5 6">DSM 22187</strain>
    </source>
</reference>
<evidence type="ECO:0000256" key="1">
    <source>
        <dbReference type="ARBA" id="ARBA00006499"/>
    </source>
</evidence>
<dbReference type="InterPro" id="IPR050565">
    <property type="entry name" value="LYPA1-2/EST-like"/>
</dbReference>
<accession>A0A2H4PYQ1</accession>
<dbReference type="RefSeq" id="WP_089673105.1">
    <property type="nucleotide sequence ID" value="NZ_CP024845.1"/>
</dbReference>
<feature type="region of interest" description="Disordered" evidence="3">
    <location>
        <begin position="1"/>
        <end position="24"/>
    </location>
</feature>
<protein>
    <submittedName>
        <fullName evidence="5">Phospholipase/carboxylesterase</fullName>
    </submittedName>
</protein>
<keyword evidence="2" id="KW-0378">Hydrolase</keyword>
<proteinExistence type="inferred from homology"/>
<dbReference type="Proteomes" id="UP000198888">
    <property type="component" value="Unassembled WGS sequence"/>
</dbReference>
<dbReference type="OrthoDB" id="203477at2157"/>
<evidence type="ECO:0000313" key="6">
    <source>
        <dbReference type="Proteomes" id="UP000198888"/>
    </source>
</evidence>
<sequence length="222" mass="24139">MAHLPQSGDSDDPHRGQPIETAGAPSQAAEAAVIMLHGRGSTAQQILRLVDEFYHHGVIYLAPQAARNRWYPRSGYGPIADNEPWFSSALEHVSTAVEMATDLDIDPEQILLFGFSQGACLASEFVARNPRQYGGLIALSGSLLGPETGTEYTGSLEGSPVFFGCSTDDPYVAAERIYESQTVFEQLGGEVMARLYDELGHAINDDEIKMTNTFIERLVSAE</sequence>
<dbReference type="Gene3D" id="3.40.50.1820">
    <property type="entry name" value="alpha/beta hydrolase"/>
    <property type="match status" value="1"/>
</dbReference>
<dbReference type="AlphaFoldDB" id="A0A1H6VZ50"/>
<dbReference type="STRING" id="1073996.SAMN05444271_12015"/>
<dbReference type="InterPro" id="IPR029058">
    <property type="entry name" value="AB_hydrolase_fold"/>
</dbReference>